<accession>A0A520KVB0</accession>
<protein>
    <submittedName>
        <fullName evidence="2">Potassium channel protein</fullName>
    </submittedName>
</protein>
<dbReference type="InterPro" id="IPR036721">
    <property type="entry name" value="RCK_C_sf"/>
</dbReference>
<dbReference type="AlphaFoldDB" id="A0A520KVB0"/>
<dbReference type="Gene3D" id="3.30.70.1450">
    <property type="entry name" value="Regulator of K+ conductance, C-terminal domain"/>
    <property type="match status" value="2"/>
</dbReference>
<evidence type="ECO:0000313" key="3">
    <source>
        <dbReference type="Proteomes" id="UP000320766"/>
    </source>
</evidence>
<feature type="domain" description="RCK C-terminal" evidence="1">
    <location>
        <begin position="107"/>
        <end position="191"/>
    </location>
</feature>
<name>A0A520KVB0_9EURY</name>
<keyword evidence="2" id="KW-0407">Ion channel</keyword>
<dbReference type="Pfam" id="PF01895">
    <property type="entry name" value="PhoU"/>
    <property type="match status" value="2"/>
</dbReference>
<dbReference type="InterPro" id="IPR050144">
    <property type="entry name" value="AAE_transporter"/>
</dbReference>
<dbReference type="InterPro" id="IPR038078">
    <property type="entry name" value="PhoU-like_sf"/>
</dbReference>
<dbReference type="EMBL" id="RXIL01000130">
    <property type="protein sequence ID" value="RZN67761.1"/>
    <property type="molecule type" value="Genomic_DNA"/>
</dbReference>
<feature type="domain" description="RCK C-terminal" evidence="1">
    <location>
        <begin position="308"/>
        <end position="392"/>
    </location>
</feature>
<proteinExistence type="predicted"/>
<gene>
    <name evidence="2" type="ORF">EF807_07135</name>
</gene>
<keyword evidence="2" id="KW-0406">Ion transport</keyword>
<organism evidence="2 3">
    <name type="scientific">Candidatus Methanolliviera hydrocarbonicum</name>
    <dbReference type="NCBI Taxonomy" id="2491085"/>
    <lineage>
        <taxon>Archaea</taxon>
        <taxon>Methanobacteriati</taxon>
        <taxon>Methanobacteriota</taxon>
        <taxon>Candidatus Methanoliparia</taxon>
        <taxon>Candidatus Methanoliparales</taxon>
        <taxon>Candidatus Methanollivieraceae</taxon>
        <taxon>Candidatus Methanolliviera</taxon>
    </lineage>
</organism>
<evidence type="ECO:0000259" key="1">
    <source>
        <dbReference type="PROSITE" id="PS51202"/>
    </source>
</evidence>
<dbReference type="GO" id="GO:0008324">
    <property type="term" value="F:monoatomic cation transmembrane transporter activity"/>
    <property type="evidence" value="ECO:0007669"/>
    <property type="project" value="InterPro"/>
</dbReference>
<dbReference type="Proteomes" id="UP000320766">
    <property type="component" value="Unassembled WGS sequence"/>
</dbReference>
<dbReference type="GO" id="GO:0006813">
    <property type="term" value="P:potassium ion transport"/>
    <property type="evidence" value="ECO:0007669"/>
    <property type="project" value="InterPro"/>
</dbReference>
<reference evidence="2 3" key="1">
    <citation type="journal article" date="2019" name="Nat. Microbiol.">
        <title>Wide diversity of methane and short-chain alkane metabolisms in uncultured archaea.</title>
        <authorList>
            <person name="Borrel G."/>
            <person name="Adam P.S."/>
            <person name="McKay L.J."/>
            <person name="Chen L.X."/>
            <person name="Sierra-Garcia I.N."/>
            <person name="Sieber C.M."/>
            <person name="Letourneur Q."/>
            <person name="Ghozlane A."/>
            <person name="Andersen G.L."/>
            <person name="Li W.J."/>
            <person name="Hallam S.J."/>
            <person name="Muyzer G."/>
            <person name="de Oliveira V.M."/>
            <person name="Inskeep W.P."/>
            <person name="Banfield J.F."/>
            <person name="Gribaldo S."/>
        </authorList>
    </citation>
    <scope>NUCLEOTIDE SEQUENCE [LARGE SCALE GENOMIC DNA]</scope>
    <source>
        <strain evidence="2">NM1b</strain>
    </source>
</reference>
<dbReference type="SUPFAM" id="SSF116726">
    <property type="entry name" value="TrkA C-terminal domain-like"/>
    <property type="match status" value="2"/>
</dbReference>
<dbReference type="PANTHER" id="PTHR30445">
    <property type="entry name" value="K(+)_H(+) ANTIPORTER SUBUNIT KHTT"/>
    <property type="match status" value="1"/>
</dbReference>
<dbReference type="InterPro" id="IPR006037">
    <property type="entry name" value="RCK_C"/>
</dbReference>
<dbReference type="InterPro" id="IPR026022">
    <property type="entry name" value="PhoU_dom"/>
</dbReference>
<evidence type="ECO:0000313" key="2">
    <source>
        <dbReference type="EMBL" id="RZN67761.1"/>
    </source>
</evidence>
<dbReference type="PROSITE" id="PS51202">
    <property type="entry name" value="RCK_C"/>
    <property type="match status" value="2"/>
</dbReference>
<dbReference type="Gene3D" id="1.20.58.220">
    <property type="entry name" value="Phosphate transport system protein phou homolog 2, domain 2"/>
    <property type="match status" value="2"/>
</dbReference>
<dbReference type="PANTHER" id="PTHR30445:SF8">
    <property type="entry name" value="K(+)_H(+) ANTIPORTER SUBUNIT KHTT"/>
    <property type="match status" value="1"/>
</dbReference>
<sequence>MKRIEYEPCSVKDLLKEMKDTSELMIDLAYSSLLFYNEDIANEVLHLGEKMNFLIYHVRISAILGARRIDEAEEMSGILQVANSSEAISNAAEDISKLTLAGMKIPERIKPLLKTEDTVMRANIVETSSLADKTLGELRLETETGMRAIAIRREGDWIFDPNKNTRLLANDVIIAEGPEEGVPILYELSTHVTYREREKEDITVDDDLANAAEIIGEMKNLSELAVSLAYGSLLFDNEDIAREVGDIESKINEMCYELERLVLKTAKKTEDYDGLRCLIELARSSENISDAAYEMADVLFRDIDTHPAFIMAVRESEEIITTIAVEEGSYMDRKTLGELNLETDVGMDVLAIRRMERWIYRPSDSVKIMRGDTIIAKGTRAGEEELRKMSSSVNP</sequence>
<dbReference type="Pfam" id="PF02080">
    <property type="entry name" value="TrkA_C"/>
    <property type="match status" value="2"/>
</dbReference>
<dbReference type="SUPFAM" id="SSF109755">
    <property type="entry name" value="PhoU-like"/>
    <property type="match status" value="2"/>
</dbReference>
<comment type="caution">
    <text evidence="2">The sequence shown here is derived from an EMBL/GenBank/DDBJ whole genome shotgun (WGS) entry which is preliminary data.</text>
</comment>
<keyword evidence="2" id="KW-0813">Transport</keyword>